<evidence type="ECO:0000313" key="3">
    <source>
        <dbReference type="Proteomes" id="UP000186684"/>
    </source>
</evidence>
<dbReference type="EMBL" id="FTOQ01000013">
    <property type="protein sequence ID" value="SIT06950.1"/>
    <property type="molecule type" value="Genomic_DNA"/>
</dbReference>
<sequence length="245" mass="27501">MRRCRLVVTRDEISTRFVRDLHPGIPLLEATDVAFHLPYPALPPIGDGRVRVGLNISGLLNAGGYKKRNDFRLLVDYPSLVKRIISDFLSKDGVEVHLFSHVVVPKNVDTVEDDQRIAERLAKEFPKVRVSPAGATPGETKAQIARMDFFCGSRMHACIAAFSAGVPTLPLAYSRKFIGVFRTLGYDLVADCTADTEDEIMSKIHQGFEQRETLRKDMDSMRAEADRRLSTYSDKLYELLKDDVG</sequence>
<feature type="domain" description="Polysaccharide pyruvyl transferase" evidence="1">
    <location>
        <begin position="2"/>
        <end position="174"/>
    </location>
</feature>
<evidence type="ECO:0000259" key="1">
    <source>
        <dbReference type="Pfam" id="PF04230"/>
    </source>
</evidence>
<dbReference type="AlphaFoldDB" id="A0A1N7P8S2"/>
<dbReference type="GO" id="GO:0016740">
    <property type="term" value="F:transferase activity"/>
    <property type="evidence" value="ECO:0007669"/>
    <property type="project" value="UniProtKB-KW"/>
</dbReference>
<organism evidence="2 3">
    <name type="scientific">Roseivivax lentus</name>
    <dbReference type="NCBI Taxonomy" id="633194"/>
    <lineage>
        <taxon>Bacteria</taxon>
        <taxon>Pseudomonadati</taxon>
        <taxon>Pseudomonadota</taxon>
        <taxon>Alphaproteobacteria</taxon>
        <taxon>Rhodobacterales</taxon>
        <taxon>Roseobacteraceae</taxon>
        <taxon>Roseivivax</taxon>
    </lineage>
</organism>
<evidence type="ECO:0000313" key="2">
    <source>
        <dbReference type="EMBL" id="SIT06950.1"/>
    </source>
</evidence>
<protein>
    <submittedName>
        <fullName evidence="2">Polysaccharide pyruvyl transferase</fullName>
    </submittedName>
</protein>
<dbReference type="InterPro" id="IPR007345">
    <property type="entry name" value="Polysacch_pyruvyl_Trfase"/>
</dbReference>
<dbReference type="STRING" id="633194.SAMN05421759_11389"/>
<reference evidence="3" key="1">
    <citation type="submission" date="2017-01" db="EMBL/GenBank/DDBJ databases">
        <authorList>
            <person name="Varghese N."/>
            <person name="Submissions S."/>
        </authorList>
    </citation>
    <scope>NUCLEOTIDE SEQUENCE [LARGE SCALE GENOMIC DNA]</scope>
    <source>
        <strain evidence="3">DSM 29430</strain>
    </source>
</reference>
<gene>
    <name evidence="2" type="ORF">SAMN05421759_11389</name>
</gene>
<dbReference type="Proteomes" id="UP000186684">
    <property type="component" value="Unassembled WGS sequence"/>
</dbReference>
<dbReference type="PANTHER" id="PTHR36836:SF1">
    <property type="entry name" value="COLANIC ACID BIOSYNTHESIS PROTEIN WCAK"/>
    <property type="match status" value="1"/>
</dbReference>
<dbReference type="Pfam" id="PF04230">
    <property type="entry name" value="PS_pyruv_trans"/>
    <property type="match status" value="1"/>
</dbReference>
<keyword evidence="2" id="KW-0808">Transferase</keyword>
<keyword evidence="3" id="KW-1185">Reference proteome</keyword>
<name>A0A1N7P8S2_9RHOB</name>
<proteinExistence type="predicted"/>
<accession>A0A1N7P8S2</accession>
<dbReference type="PANTHER" id="PTHR36836">
    <property type="entry name" value="COLANIC ACID BIOSYNTHESIS PROTEIN WCAK"/>
    <property type="match status" value="1"/>
</dbReference>